<proteinExistence type="predicted"/>
<dbReference type="RefSeq" id="WP_137619921.1">
    <property type="nucleotide sequence ID" value="NZ_NXLZ01000001.1"/>
</dbReference>
<dbReference type="Gene3D" id="3.90.550.10">
    <property type="entry name" value="Spore Coat Polysaccharide Biosynthesis Protein SpsA, Chain A"/>
    <property type="match status" value="1"/>
</dbReference>
<dbReference type="PANTHER" id="PTHR22916">
    <property type="entry name" value="GLYCOSYLTRANSFERASE"/>
    <property type="match status" value="1"/>
</dbReference>
<dbReference type="PANTHER" id="PTHR22916:SF3">
    <property type="entry name" value="UDP-GLCNAC:BETAGAL BETA-1,3-N-ACETYLGLUCOSAMINYLTRANSFERASE-LIKE PROTEIN 1"/>
    <property type="match status" value="1"/>
</dbReference>
<dbReference type="Proteomes" id="UP000308838">
    <property type="component" value="Unassembled WGS sequence"/>
</dbReference>
<dbReference type="InterPro" id="IPR001173">
    <property type="entry name" value="Glyco_trans_2-like"/>
</dbReference>
<reference evidence="2 3" key="1">
    <citation type="submission" date="2018-05" db="EMBL/GenBank/DDBJ databases">
        <title>Novel Campyloabacter and Helicobacter Species and Strains.</title>
        <authorList>
            <person name="Mannion A.J."/>
            <person name="Shen Z."/>
            <person name="Fox J.G."/>
        </authorList>
    </citation>
    <scope>NUCLEOTIDE SEQUENCE [LARGE SCALE GENOMIC DNA]</scope>
    <source>
        <strain evidence="3">MIT17-664</strain>
    </source>
</reference>
<name>A0A4U7BJI9_9BACT</name>
<evidence type="ECO:0000259" key="1">
    <source>
        <dbReference type="Pfam" id="PF00535"/>
    </source>
</evidence>
<sequence>MPKISIIVPTFKRPNLLKKAIESIQRQNYKDIEIIISDDHSNDETKDIVQEMQKQDDRIKYVLNDKYKAGPNGNKNNGLDYANGEFISFLDDDDELLPSALEILMQKINEGYSHVIGNCLIEKEGKLTQEFSGRGLDKDQELYKKDFLMGKFHGEFFSIFKKSLLENQRFNEEFYGNEATLWIHLYKEKTFYIHQAFRIYRLNRSDSVTLAASKNAIRVYLGYLELARILENELNQTGDKDYKNMCAIYYKMAAYYAKLGGKFKELYRCLFKSLSIKINTPALILLILSIIPSSMIKKLSKIRTSLCKN</sequence>
<accession>A0A4U7BJI9</accession>
<dbReference type="Pfam" id="PF00535">
    <property type="entry name" value="Glycos_transf_2"/>
    <property type="match status" value="1"/>
</dbReference>
<gene>
    <name evidence="2" type="ORF">CQA69_00700</name>
</gene>
<evidence type="ECO:0000313" key="2">
    <source>
        <dbReference type="EMBL" id="TKX32063.1"/>
    </source>
</evidence>
<dbReference type="AlphaFoldDB" id="A0A4U7BJI9"/>
<dbReference type="GO" id="GO:0016758">
    <property type="term" value="F:hexosyltransferase activity"/>
    <property type="evidence" value="ECO:0007669"/>
    <property type="project" value="UniProtKB-ARBA"/>
</dbReference>
<dbReference type="InterPro" id="IPR029044">
    <property type="entry name" value="Nucleotide-diphossugar_trans"/>
</dbReference>
<dbReference type="SUPFAM" id="SSF53448">
    <property type="entry name" value="Nucleotide-diphospho-sugar transferases"/>
    <property type="match status" value="1"/>
</dbReference>
<evidence type="ECO:0000313" key="3">
    <source>
        <dbReference type="Proteomes" id="UP000308838"/>
    </source>
</evidence>
<protein>
    <submittedName>
        <fullName evidence="2">Glycosyltransferase family 2 protein</fullName>
    </submittedName>
</protein>
<dbReference type="OrthoDB" id="5291101at2"/>
<dbReference type="EMBL" id="NXLZ01000001">
    <property type="protein sequence ID" value="TKX32063.1"/>
    <property type="molecule type" value="Genomic_DNA"/>
</dbReference>
<keyword evidence="3" id="KW-1185">Reference proteome</keyword>
<keyword evidence="2" id="KW-0808">Transferase</keyword>
<feature type="domain" description="Glycosyltransferase 2-like" evidence="1">
    <location>
        <begin position="5"/>
        <end position="164"/>
    </location>
</feature>
<comment type="caution">
    <text evidence="2">The sequence shown here is derived from an EMBL/GenBank/DDBJ whole genome shotgun (WGS) entry which is preliminary data.</text>
</comment>
<organism evidence="2 3">
    <name type="scientific">Campylobacter estrildidarum</name>
    <dbReference type="NCBI Taxonomy" id="2510189"/>
    <lineage>
        <taxon>Bacteria</taxon>
        <taxon>Pseudomonadati</taxon>
        <taxon>Campylobacterota</taxon>
        <taxon>Epsilonproteobacteria</taxon>
        <taxon>Campylobacterales</taxon>
        <taxon>Campylobacteraceae</taxon>
        <taxon>Campylobacter</taxon>
    </lineage>
</organism>
<dbReference type="CDD" id="cd00761">
    <property type="entry name" value="Glyco_tranf_GTA_type"/>
    <property type="match status" value="1"/>
</dbReference>